<name>A0AAV0VQ16_9HEMI</name>
<evidence type="ECO:0000313" key="1">
    <source>
        <dbReference type="EMBL" id="CAI6346326.1"/>
    </source>
</evidence>
<proteinExistence type="predicted"/>
<dbReference type="Proteomes" id="UP001160148">
    <property type="component" value="Unassembled WGS sequence"/>
</dbReference>
<keyword evidence="2" id="KW-1185">Reference proteome</keyword>
<dbReference type="EMBL" id="CARXXK010000001">
    <property type="protein sequence ID" value="CAI6346326.1"/>
    <property type="molecule type" value="Genomic_DNA"/>
</dbReference>
<dbReference type="AlphaFoldDB" id="A0AAV0VQ16"/>
<sequence length="209" mass="23624">METIDFIVENQEQLNFLPQPSTSTSLDNDNNLVVENHNIPSRSVIINDENFSNSLSTDTFTFSFLNIDDNNVDISDNYDLQDESCSSDSDDECLTNASNILYDNQCFILKLIANWTIEHNITLSALSALLKLLKNHKCFSNFPVDARTVLKTPIKPNEIQTIQSRYYYHFGIANGLKSHCNFSIVNENIIKLFIGIDGLPLTKSSSRAF</sequence>
<organism evidence="1 2">
    <name type="scientific">Macrosiphum euphorbiae</name>
    <name type="common">potato aphid</name>
    <dbReference type="NCBI Taxonomy" id="13131"/>
    <lineage>
        <taxon>Eukaryota</taxon>
        <taxon>Metazoa</taxon>
        <taxon>Ecdysozoa</taxon>
        <taxon>Arthropoda</taxon>
        <taxon>Hexapoda</taxon>
        <taxon>Insecta</taxon>
        <taxon>Pterygota</taxon>
        <taxon>Neoptera</taxon>
        <taxon>Paraneoptera</taxon>
        <taxon>Hemiptera</taxon>
        <taxon>Sternorrhyncha</taxon>
        <taxon>Aphidomorpha</taxon>
        <taxon>Aphidoidea</taxon>
        <taxon>Aphididae</taxon>
        <taxon>Macrosiphini</taxon>
        <taxon>Macrosiphum</taxon>
    </lineage>
</organism>
<gene>
    <name evidence="1" type="ORF">MEUPH1_LOCUS3246</name>
</gene>
<evidence type="ECO:0000313" key="2">
    <source>
        <dbReference type="Proteomes" id="UP001160148"/>
    </source>
</evidence>
<comment type="caution">
    <text evidence="1">The sequence shown here is derived from an EMBL/GenBank/DDBJ whole genome shotgun (WGS) entry which is preliminary data.</text>
</comment>
<accession>A0AAV0VQ16</accession>
<reference evidence="1 2" key="1">
    <citation type="submission" date="2023-01" db="EMBL/GenBank/DDBJ databases">
        <authorList>
            <person name="Whitehead M."/>
        </authorList>
    </citation>
    <scope>NUCLEOTIDE SEQUENCE [LARGE SCALE GENOMIC DNA]</scope>
</reference>
<protein>
    <submittedName>
        <fullName evidence="1">Uncharacterized protein</fullName>
    </submittedName>
</protein>